<evidence type="ECO:0000256" key="7">
    <source>
        <dbReference type="ARBA" id="ARBA00023242"/>
    </source>
</evidence>
<feature type="region of interest" description="Disordered" evidence="9">
    <location>
        <begin position="66"/>
        <end position="125"/>
    </location>
</feature>
<sequence>MAGATEAQDGFKAATHQGTPLTRVSGRPWKQPKSAANRSMMSKTLRRTYQQRMEKHRDQLALKQTQQELHDEKEAEKTALREKLIERRRKREEKLQRELHESKMSERKRMRMKRKELRARAHAKH</sequence>
<feature type="compositionally biased region" description="Basic and acidic residues" evidence="9">
    <location>
        <begin position="92"/>
        <end position="107"/>
    </location>
</feature>
<reference evidence="10 11" key="1">
    <citation type="journal article" date="2015" name="Genome Biol. Evol.">
        <title>Phylogenomic analyses indicate that early fungi evolved digesting cell walls of algal ancestors of land plants.</title>
        <authorList>
            <person name="Chang Y."/>
            <person name="Wang S."/>
            <person name="Sekimoto S."/>
            <person name="Aerts A.L."/>
            <person name="Choi C."/>
            <person name="Clum A."/>
            <person name="LaButti K.M."/>
            <person name="Lindquist E.A."/>
            <person name="Yee Ngan C."/>
            <person name="Ohm R.A."/>
            <person name="Salamov A.A."/>
            <person name="Grigoriev I.V."/>
            <person name="Spatafora J.W."/>
            <person name="Berbee M.L."/>
        </authorList>
    </citation>
    <scope>NUCLEOTIDE SEQUENCE [LARGE SCALE GENOMIC DNA]</scope>
    <source>
        <strain evidence="10 11">NRRL 1564</strain>
    </source>
</reference>
<evidence type="ECO:0000256" key="6">
    <source>
        <dbReference type="ARBA" id="ARBA00023054"/>
    </source>
</evidence>
<feature type="region of interest" description="Disordered" evidence="9">
    <location>
        <begin position="1"/>
        <end position="43"/>
    </location>
</feature>
<dbReference type="Proteomes" id="UP000242474">
    <property type="component" value="Unassembled WGS sequence"/>
</dbReference>
<proteinExistence type="inferred from homology"/>
<dbReference type="GO" id="GO:0005730">
    <property type="term" value="C:nucleolus"/>
    <property type="evidence" value="ECO:0007669"/>
    <property type="project" value="UniProtKB-SubCell"/>
</dbReference>
<feature type="compositionally biased region" description="Basic residues" evidence="9">
    <location>
        <begin position="108"/>
        <end position="125"/>
    </location>
</feature>
<keyword evidence="6" id="KW-0175">Coiled coil</keyword>
<evidence type="ECO:0000256" key="8">
    <source>
        <dbReference type="RuleBase" id="RU363084"/>
    </source>
</evidence>
<dbReference type="InterPro" id="IPR005579">
    <property type="entry name" value="Cgr1-like"/>
</dbReference>
<protein>
    <recommendedName>
        <fullName evidence="8">rRNA-processing protein</fullName>
    </recommendedName>
</protein>
<evidence type="ECO:0000256" key="5">
    <source>
        <dbReference type="ARBA" id="ARBA00022552"/>
    </source>
</evidence>
<evidence type="ECO:0000313" key="10">
    <source>
        <dbReference type="EMBL" id="PIA14319.1"/>
    </source>
</evidence>
<name>A0A2G5B5N7_COERN</name>
<comment type="similarity">
    <text evidence="3 8">Belongs to the CGR1 family.</text>
</comment>
<feature type="compositionally biased region" description="Polar residues" evidence="9">
    <location>
        <begin position="34"/>
        <end position="43"/>
    </location>
</feature>
<dbReference type="GO" id="GO:0006364">
    <property type="term" value="P:rRNA processing"/>
    <property type="evidence" value="ECO:0007669"/>
    <property type="project" value="UniProtKB-UniRule"/>
</dbReference>
<evidence type="ECO:0000256" key="4">
    <source>
        <dbReference type="ARBA" id="ARBA00022517"/>
    </source>
</evidence>
<dbReference type="AlphaFoldDB" id="A0A2G5B5N7"/>
<comment type="subcellular location">
    <subcellularLocation>
        <location evidence="2 8">Nucleus</location>
        <location evidence="2 8">Nucleolus</location>
    </subcellularLocation>
</comment>
<gene>
    <name evidence="10" type="ORF">COEREDRAFT_82837</name>
</gene>
<accession>A0A2G5B5N7</accession>
<comment type="function">
    <text evidence="1 8">Involved in nucleolar integrity and required for processing of the pre-rRNA for the 60S ribosome subunit.</text>
</comment>
<evidence type="ECO:0000256" key="9">
    <source>
        <dbReference type="SAM" id="MobiDB-lite"/>
    </source>
</evidence>
<dbReference type="OrthoDB" id="277961at2759"/>
<keyword evidence="5 8" id="KW-0698">rRNA processing</keyword>
<dbReference type="EMBL" id="KZ303519">
    <property type="protein sequence ID" value="PIA14319.1"/>
    <property type="molecule type" value="Genomic_DNA"/>
</dbReference>
<feature type="compositionally biased region" description="Basic and acidic residues" evidence="9">
    <location>
        <begin position="68"/>
        <end position="85"/>
    </location>
</feature>
<organism evidence="10 11">
    <name type="scientific">Coemansia reversa (strain ATCC 12441 / NRRL 1564)</name>
    <dbReference type="NCBI Taxonomy" id="763665"/>
    <lineage>
        <taxon>Eukaryota</taxon>
        <taxon>Fungi</taxon>
        <taxon>Fungi incertae sedis</taxon>
        <taxon>Zoopagomycota</taxon>
        <taxon>Kickxellomycotina</taxon>
        <taxon>Kickxellomycetes</taxon>
        <taxon>Kickxellales</taxon>
        <taxon>Kickxellaceae</taxon>
        <taxon>Coemansia</taxon>
    </lineage>
</organism>
<evidence type="ECO:0000313" key="11">
    <source>
        <dbReference type="Proteomes" id="UP000242474"/>
    </source>
</evidence>
<evidence type="ECO:0000256" key="3">
    <source>
        <dbReference type="ARBA" id="ARBA00007869"/>
    </source>
</evidence>
<evidence type="ECO:0000256" key="1">
    <source>
        <dbReference type="ARBA" id="ARBA00004090"/>
    </source>
</evidence>
<dbReference type="Pfam" id="PF03879">
    <property type="entry name" value="Cgr1"/>
    <property type="match status" value="1"/>
</dbReference>
<keyword evidence="11" id="KW-1185">Reference proteome</keyword>
<keyword evidence="7 8" id="KW-0539">Nucleus</keyword>
<evidence type="ECO:0000256" key="2">
    <source>
        <dbReference type="ARBA" id="ARBA00004604"/>
    </source>
</evidence>
<keyword evidence="4 8" id="KW-0690">Ribosome biogenesis</keyword>